<reference evidence="1" key="1">
    <citation type="journal article" date="2014" name="Front. Microbiol.">
        <title>High frequency of phylogenetically diverse reductive dehalogenase-homologous genes in deep subseafloor sedimentary metagenomes.</title>
        <authorList>
            <person name="Kawai M."/>
            <person name="Futagami T."/>
            <person name="Toyoda A."/>
            <person name="Takaki Y."/>
            <person name="Nishi S."/>
            <person name="Hori S."/>
            <person name="Arai W."/>
            <person name="Tsubouchi T."/>
            <person name="Morono Y."/>
            <person name="Uchiyama I."/>
            <person name="Ito T."/>
            <person name="Fujiyama A."/>
            <person name="Inagaki F."/>
            <person name="Takami H."/>
        </authorList>
    </citation>
    <scope>NUCLEOTIDE SEQUENCE</scope>
    <source>
        <strain evidence="1">Expedition CK06-06</strain>
    </source>
</reference>
<name>X1V1K9_9ZZZZ</name>
<gene>
    <name evidence="1" type="ORF">S12H4_59148</name>
</gene>
<evidence type="ECO:0000313" key="1">
    <source>
        <dbReference type="EMBL" id="GAJ23574.1"/>
    </source>
</evidence>
<comment type="caution">
    <text evidence="1">The sequence shown here is derived from an EMBL/GenBank/DDBJ whole genome shotgun (WGS) entry which is preliminary data.</text>
</comment>
<dbReference type="AlphaFoldDB" id="X1V1K9"/>
<dbReference type="EMBL" id="BARW01038571">
    <property type="protein sequence ID" value="GAJ23574.1"/>
    <property type="molecule type" value="Genomic_DNA"/>
</dbReference>
<organism evidence="1">
    <name type="scientific">marine sediment metagenome</name>
    <dbReference type="NCBI Taxonomy" id="412755"/>
    <lineage>
        <taxon>unclassified sequences</taxon>
        <taxon>metagenomes</taxon>
        <taxon>ecological metagenomes</taxon>
    </lineage>
</organism>
<sequence length="63" mass="7043">MTNYIAWSKDESNVLKSSSGGIFLELAKEMINRGGYVIGVVMPDFTPYYTIASHLLLAIHHEL</sequence>
<protein>
    <submittedName>
        <fullName evidence="1">Uncharacterized protein</fullName>
    </submittedName>
</protein>
<accession>X1V1K9</accession>
<proteinExistence type="predicted"/>